<evidence type="ECO:0000313" key="1">
    <source>
        <dbReference type="EMBL" id="MFC4766868.1"/>
    </source>
</evidence>
<keyword evidence="2" id="KW-1185">Reference proteome</keyword>
<organism evidence="1 2">
    <name type="scientific">Effusibacillus consociatus</name>
    <dbReference type="NCBI Taxonomy" id="1117041"/>
    <lineage>
        <taxon>Bacteria</taxon>
        <taxon>Bacillati</taxon>
        <taxon>Bacillota</taxon>
        <taxon>Bacilli</taxon>
        <taxon>Bacillales</taxon>
        <taxon>Alicyclobacillaceae</taxon>
        <taxon>Effusibacillus</taxon>
    </lineage>
</organism>
<accession>A0ABV9PYU2</accession>
<dbReference type="Pfam" id="PF07293">
    <property type="entry name" value="DUF1450"/>
    <property type="match status" value="1"/>
</dbReference>
<dbReference type="InterPro" id="IPR009910">
    <property type="entry name" value="DUF1450"/>
</dbReference>
<comment type="caution">
    <text evidence="1">The sequence shown here is derived from an EMBL/GenBank/DDBJ whole genome shotgun (WGS) entry which is preliminary data.</text>
</comment>
<protein>
    <submittedName>
        <fullName evidence="1">DUF1450 domain-containing protein</fullName>
    </submittedName>
</protein>
<gene>
    <name evidence="1" type="ORF">ACFO8Q_05740</name>
</gene>
<dbReference type="RefSeq" id="WP_380024760.1">
    <property type="nucleotide sequence ID" value="NZ_JBHSHC010000033.1"/>
</dbReference>
<reference evidence="2" key="1">
    <citation type="journal article" date="2019" name="Int. J. Syst. Evol. Microbiol.">
        <title>The Global Catalogue of Microorganisms (GCM) 10K type strain sequencing project: providing services to taxonomists for standard genome sequencing and annotation.</title>
        <authorList>
            <consortium name="The Broad Institute Genomics Platform"/>
            <consortium name="The Broad Institute Genome Sequencing Center for Infectious Disease"/>
            <person name="Wu L."/>
            <person name="Ma J."/>
        </authorList>
    </citation>
    <scope>NUCLEOTIDE SEQUENCE [LARGE SCALE GENOMIC DNA]</scope>
    <source>
        <strain evidence="2">WYCCWR 12678</strain>
    </source>
</reference>
<name>A0ABV9PYU2_9BACL</name>
<evidence type="ECO:0000313" key="2">
    <source>
        <dbReference type="Proteomes" id="UP001596002"/>
    </source>
</evidence>
<sequence length="80" mass="9175">MAIKKLEYCISNIQNNGTSVVYDTIKQEFPEISQNRWACLGNCSECFKKSFVIIDDKEILAESKPEDLLEKLREKMAALT</sequence>
<proteinExistence type="predicted"/>
<dbReference type="Proteomes" id="UP001596002">
    <property type="component" value="Unassembled WGS sequence"/>
</dbReference>
<dbReference type="EMBL" id="JBHSHC010000033">
    <property type="protein sequence ID" value="MFC4766868.1"/>
    <property type="molecule type" value="Genomic_DNA"/>
</dbReference>